<dbReference type="SUPFAM" id="SSF52317">
    <property type="entry name" value="Class I glutamine amidotransferase-like"/>
    <property type="match status" value="1"/>
</dbReference>
<protein>
    <recommendedName>
        <fullName evidence="1">Glutamine amidotransferase domain-containing protein</fullName>
    </recommendedName>
</protein>
<dbReference type="OrthoDB" id="92161at2759"/>
<accession>A0A078AWW8</accession>
<name>A0A078AWW8_STYLE</name>
<dbReference type="InterPro" id="IPR029062">
    <property type="entry name" value="Class_I_gatase-like"/>
</dbReference>
<dbReference type="GO" id="GO:0005829">
    <property type="term" value="C:cytosol"/>
    <property type="evidence" value="ECO:0007669"/>
    <property type="project" value="TreeGrafter"/>
</dbReference>
<dbReference type="OMA" id="DEREHYQ"/>
<evidence type="ECO:0000313" key="2">
    <source>
        <dbReference type="EMBL" id="CDW86551.1"/>
    </source>
</evidence>
<feature type="domain" description="Glutamine amidotransferase" evidence="1">
    <location>
        <begin position="263"/>
        <end position="435"/>
    </location>
</feature>
<keyword evidence="3" id="KW-1185">Reference proteome</keyword>
<dbReference type="InterPro" id="IPR044992">
    <property type="entry name" value="ChyE-like"/>
</dbReference>
<organism evidence="2 3">
    <name type="scientific">Stylonychia lemnae</name>
    <name type="common">Ciliate</name>
    <dbReference type="NCBI Taxonomy" id="5949"/>
    <lineage>
        <taxon>Eukaryota</taxon>
        <taxon>Sar</taxon>
        <taxon>Alveolata</taxon>
        <taxon>Ciliophora</taxon>
        <taxon>Intramacronucleata</taxon>
        <taxon>Spirotrichea</taxon>
        <taxon>Stichotrichia</taxon>
        <taxon>Sporadotrichida</taxon>
        <taxon>Oxytrichidae</taxon>
        <taxon>Stylonychinae</taxon>
        <taxon>Stylonychia</taxon>
    </lineage>
</organism>
<dbReference type="Gene3D" id="3.40.50.880">
    <property type="match status" value="1"/>
</dbReference>
<dbReference type="AlphaFoldDB" id="A0A078AWW8"/>
<dbReference type="PANTHER" id="PTHR42695:SF5">
    <property type="entry name" value="GLUTAMINE AMIDOTRANSFERASE YLR126C-RELATED"/>
    <property type="match status" value="1"/>
</dbReference>
<dbReference type="InParanoid" id="A0A078AWW8"/>
<evidence type="ECO:0000259" key="1">
    <source>
        <dbReference type="Pfam" id="PF00117"/>
    </source>
</evidence>
<sequence>MISFAQINKPSFLKSFVYPFSIDYETNQHQILMLFNKATDSFEDFGDEFNDLVDGNIFQTLSRSLMAKSFNLLVPSIFKKRMSEKLISDTVHTFKEQTVDQIMDSSYIREVYGMITSHETIKILGNEILTVAFKIPQIDLNLINKAIKENLQNQQIYEFIWLTLDQIHFQTDDIIHHLSGIHVENLLKISDQLKIGSEFNIQETFEQTEKNQEKIEKAEQPAEYAIILYDEREHYQNVYESLFMGNFISNNNEKWTFYKAYDLEFPDEKTLKNLKGIILPGSKYSVYDESLTWIEPLKDFVRKVYYDYQNIKLVGICFGHQLIAHSLGGKTEKMKQDVSNCMYIGKEEIKLQNTFFELPFVQKVLENVDISNIRINPLILNAVHQDHVITLPQDAICHGSSERTNVEIYTMGDRVYSYQAHPEFSYYHMKEFVINKLFTWGRLSESEKETLQTEISDDRLLMRQFILKTIKTFIKSEY</sequence>
<proteinExistence type="predicted"/>
<evidence type="ECO:0000313" key="3">
    <source>
        <dbReference type="Proteomes" id="UP000039865"/>
    </source>
</evidence>
<dbReference type="Proteomes" id="UP000039865">
    <property type="component" value="Unassembled WGS sequence"/>
</dbReference>
<dbReference type="PROSITE" id="PS51273">
    <property type="entry name" value="GATASE_TYPE_1"/>
    <property type="match status" value="1"/>
</dbReference>
<dbReference type="Pfam" id="PF00117">
    <property type="entry name" value="GATase"/>
    <property type="match status" value="1"/>
</dbReference>
<dbReference type="InterPro" id="IPR017926">
    <property type="entry name" value="GATASE"/>
</dbReference>
<dbReference type="EMBL" id="CCKQ01014759">
    <property type="protein sequence ID" value="CDW86551.1"/>
    <property type="molecule type" value="Genomic_DNA"/>
</dbReference>
<gene>
    <name evidence="2" type="primary">Contig6707.g318</name>
    <name evidence="2" type="ORF">STYLEM_15646</name>
</gene>
<dbReference type="CDD" id="cd01741">
    <property type="entry name" value="GATase1_1"/>
    <property type="match status" value="1"/>
</dbReference>
<reference evidence="2 3" key="1">
    <citation type="submission" date="2014-06" db="EMBL/GenBank/DDBJ databases">
        <authorList>
            <person name="Swart Estienne"/>
        </authorList>
    </citation>
    <scope>NUCLEOTIDE SEQUENCE [LARGE SCALE GENOMIC DNA]</scope>
    <source>
        <strain evidence="2 3">130c</strain>
    </source>
</reference>
<dbReference type="PANTHER" id="PTHR42695">
    <property type="entry name" value="GLUTAMINE AMIDOTRANSFERASE YLR126C-RELATED"/>
    <property type="match status" value="1"/>
</dbReference>